<accession>M2QR94</accession>
<evidence type="ECO:0000256" key="4">
    <source>
        <dbReference type="ARBA" id="ARBA00010617"/>
    </source>
</evidence>
<evidence type="ECO:0000256" key="5">
    <source>
        <dbReference type="ARBA" id="ARBA00022617"/>
    </source>
</evidence>
<dbReference type="Gene3D" id="1.10.630.10">
    <property type="entry name" value="Cytochrome P450"/>
    <property type="match status" value="1"/>
</dbReference>
<comment type="cofactor">
    <cofactor evidence="1 13">
        <name>heme</name>
        <dbReference type="ChEBI" id="CHEBI:30413"/>
    </cofactor>
</comment>
<dbReference type="Proteomes" id="UP000016930">
    <property type="component" value="Unassembled WGS sequence"/>
</dbReference>
<keyword evidence="16" id="KW-1185">Reference proteome</keyword>
<keyword evidence="12" id="KW-0472">Membrane</keyword>
<feature type="binding site" description="axial binding residue" evidence="13">
    <location>
        <position position="438"/>
    </location>
    <ligand>
        <name>heme</name>
        <dbReference type="ChEBI" id="CHEBI:30413"/>
    </ligand>
    <ligandPart>
        <name>Fe</name>
        <dbReference type="ChEBI" id="CHEBI:18248"/>
    </ligandPart>
</feature>
<keyword evidence="9 14" id="KW-0560">Oxidoreductase</keyword>
<dbReference type="GO" id="GO:0004497">
    <property type="term" value="F:monooxygenase activity"/>
    <property type="evidence" value="ECO:0007669"/>
    <property type="project" value="UniProtKB-KW"/>
</dbReference>
<dbReference type="InterPro" id="IPR002401">
    <property type="entry name" value="Cyt_P450_E_grp-I"/>
</dbReference>
<keyword evidence="6" id="KW-0812">Transmembrane</keyword>
<dbReference type="Pfam" id="PF00067">
    <property type="entry name" value="p450"/>
    <property type="match status" value="1"/>
</dbReference>
<dbReference type="GO" id="GO:0016705">
    <property type="term" value="F:oxidoreductase activity, acting on paired donors, with incorporation or reduction of molecular oxygen"/>
    <property type="evidence" value="ECO:0007669"/>
    <property type="project" value="InterPro"/>
</dbReference>
<evidence type="ECO:0000256" key="1">
    <source>
        <dbReference type="ARBA" id="ARBA00001971"/>
    </source>
</evidence>
<dbReference type="PRINTS" id="PR00385">
    <property type="entry name" value="P450"/>
</dbReference>
<dbReference type="STRING" id="914234.M2QR94"/>
<comment type="subcellular location">
    <subcellularLocation>
        <location evidence="2">Membrane</location>
        <topology evidence="2">Single-pass membrane protein</topology>
    </subcellularLocation>
</comment>
<evidence type="ECO:0000313" key="15">
    <source>
        <dbReference type="EMBL" id="EMD39603.1"/>
    </source>
</evidence>
<organism evidence="15 16">
    <name type="scientific">Ceriporiopsis subvermispora (strain B)</name>
    <name type="common">White-rot fungus</name>
    <name type="synonym">Gelatoporia subvermispora</name>
    <dbReference type="NCBI Taxonomy" id="914234"/>
    <lineage>
        <taxon>Eukaryota</taxon>
        <taxon>Fungi</taxon>
        <taxon>Dikarya</taxon>
        <taxon>Basidiomycota</taxon>
        <taxon>Agaricomycotina</taxon>
        <taxon>Agaricomycetes</taxon>
        <taxon>Polyporales</taxon>
        <taxon>Gelatoporiaceae</taxon>
        <taxon>Gelatoporia</taxon>
    </lineage>
</organism>
<keyword evidence="8" id="KW-1133">Transmembrane helix</keyword>
<evidence type="ECO:0000256" key="3">
    <source>
        <dbReference type="ARBA" id="ARBA00005179"/>
    </source>
</evidence>
<comment type="pathway">
    <text evidence="3">Secondary metabolite biosynthesis.</text>
</comment>
<dbReference type="GO" id="GO:0016020">
    <property type="term" value="C:membrane"/>
    <property type="evidence" value="ECO:0007669"/>
    <property type="project" value="UniProtKB-SubCell"/>
</dbReference>
<evidence type="ECO:0000256" key="10">
    <source>
        <dbReference type="ARBA" id="ARBA00023004"/>
    </source>
</evidence>
<evidence type="ECO:0000313" key="16">
    <source>
        <dbReference type="Proteomes" id="UP000016930"/>
    </source>
</evidence>
<dbReference type="GO" id="GO:0020037">
    <property type="term" value="F:heme binding"/>
    <property type="evidence" value="ECO:0007669"/>
    <property type="project" value="InterPro"/>
</dbReference>
<evidence type="ECO:0000256" key="6">
    <source>
        <dbReference type="ARBA" id="ARBA00022692"/>
    </source>
</evidence>
<dbReference type="InterPro" id="IPR001128">
    <property type="entry name" value="Cyt_P450"/>
</dbReference>
<proteinExistence type="inferred from homology"/>
<dbReference type="AlphaFoldDB" id="M2QR94"/>
<dbReference type="GO" id="GO:0005506">
    <property type="term" value="F:iron ion binding"/>
    <property type="evidence" value="ECO:0007669"/>
    <property type="project" value="InterPro"/>
</dbReference>
<name>M2QR94_CERS8</name>
<evidence type="ECO:0000256" key="8">
    <source>
        <dbReference type="ARBA" id="ARBA00022989"/>
    </source>
</evidence>
<dbReference type="PROSITE" id="PS00086">
    <property type="entry name" value="CYTOCHROME_P450"/>
    <property type="match status" value="1"/>
</dbReference>
<dbReference type="InterPro" id="IPR050364">
    <property type="entry name" value="Cytochrome_P450_fung"/>
</dbReference>
<evidence type="ECO:0000256" key="11">
    <source>
        <dbReference type="ARBA" id="ARBA00023033"/>
    </source>
</evidence>
<keyword evidence="10 13" id="KW-0408">Iron</keyword>
<evidence type="ECO:0000256" key="2">
    <source>
        <dbReference type="ARBA" id="ARBA00004167"/>
    </source>
</evidence>
<dbReference type="InterPro" id="IPR017972">
    <property type="entry name" value="Cyt_P450_CS"/>
</dbReference>
<evidence type="ECO:0000256" key="13">
    <source>
        <dbReference type="PIRSR" id="PIRSR602401-1"/>
    </source>
</evidence>
<keyword evidence="5 13" id="KW-0349">Heme</keyword>
<dbReference type="HOGENOM" id="CLU_001570_2_3_1"/>
<dbReference type="EMBL" id="KB445793">
    <property type="protein sequence ID" value="EMD39603.1"/>
    <property type="molecule type" value="Genomic_DNA"/>
</dbReference>
<evidence type="ECO:0000256" key="7">
    <source>
        <dbReference type="ARBA" id="ARBA00022723"/>
    </source>
</evidence>
<dbReference type="PANTHER" id="PTHR46300:SF7">
    <property type="entry name" value="P450, PUTATIVE (EUROFUNG)-RELATED"/>
    <property type="match status" value="1"/>
</dbReference>
<sequence>MFAVALLGTVVLLLLWRSINRLTSSPHRRLPLPPGPRPLPFVGNALHLPQLLPWREYAQWSKEYGDVIFLRAFSQPIVILNSLEAVNDLLERRSSNNSDRLNLEMIKLSGWDWNIGLMGYGTWWRRHRKSFHQLMNQNAVAKYELYHYEGARRLLRLLYHEPTEFARHLRYVFGATSLRIAYGIQVAEKDDQLITSAERALAAGSEVFTVDAFWVNFLPFLKYIPSWFPGGGFKKKANSWRLDVVAMTDVPWQKTLNVKSHMKPLAVMLRERIAHLEGEAYAQEEEMAKNVSAVVYATGIDTTVTVVHCFFLAMVLYPQVQMRAQEELARVVGLERLPRFEDRPQLHYINALCKECLRWQPVLPLGVAHRSISDDEYRGFHIPAGSVLIQNVWAILHDPKAYPNPEEFRPERFLKNGKLDLSVRDPAVAAFGAGRRICPGRYFSDMSLFMTVASILQVFNITPPVEIPDQPVKIEPKMTTGTFSHPEAFQCVIKPRSDTSIDWMG</sequence>
<dbReference type="PRINTS" id="PR00463">
    <property type="entry name" value="EP450I"/>
</dbReference>
<evidence type="ECO:0000256" key="12">
    <source>
        <dbReference type="ARBA" id="ARBA00023136"/>
    </source>
</evidence>
<evidence type="ECO:0000256" key="9">
    <source>
        <dbReference type="ARBA" id="ARBA00023002"/>
    </source>
</evidence>
<dbReference type="CDD" id="cd11065">
    <property type="entry name" value="CYP64-like"/>
    <property type="match status" value="1"/>
</dbReference>
<evidence type="ECO:0008006" key="17">
    <source>
        <dbReference type="Google" id="ProtNLM"/>
    </source>
</evidence>
<gene>
    <name evidence="15" type="ORF">CERSUDRAFT_132072</name>
</gene>
<comment type="similarity">
    <text evidence="4 14">Belongs to the cytochrome P450 family.</text>
</comment>
<dbReference type="OrthoDB" id="2789670at2759"/>
<keyword evidence="7 13" id="KW-0479">Metal-binding</keyword>
<dbReference type="PANTHER" id="PTHR46300">
    <property type="entry name" value="P450, PUTATIVE (EUROFUNG)-RELATED-RELATED"/>
    <property type="match status" value="1"/>
</dbReference>
<dbReference type="SUPFAM" id="SSF48264">
    <property type="entry name" value="Cytochrome P450"/>
    <property type="match status" value="1"/>
</dbReference>
<dbReference type="InterPro" id="IPR036396">
    <property type="entry name" value="Cyt_P450_sf"/>
</dbReference>
<protein>
    <recommendedName>
        <fullName evidence="17">Cytochrome P450</fullName>
    </recommendedName>
</protein>
<reference evidence="15 16" key="1">
    <citation type="journal article" date="2012" name="Proc. Natl. Acad. Sci. U.S.A.">
        <title>Comparative genomics of Ceriporiopsis subvermispora and Phanerochaete chrysosporium provide insight into selective ligninolysis.</title>
        <authorList>
            <person name="Fernandez-Fueyo E."/>
            <person name="Ruiz-Duenas F.J."/>
            <person name="Ferreira P."/>
            <person name="Floudas D."/>
            <person name="Hibbett D.S."/>
            <person name="Canessa P."/>
            <person name="Larrondo L.F."/>
            <person name="James T.Y."/>
            <person name="Seelenfreund D."/>
            <person name="Lobos S."/>
            <person name="Polanco R."/>
            <person name="Tello M."/>
            <person name="Honda Y."/>
            <person name="Watanabe T."/>
            <person name="Watanabe T."/>
            <person name="Ryu J.S."/>
            <person name="Kubicek C.P."/>
            <person name="Schmoll M."/>
            <person name="Gaskell J."/>
            <person name="Hammel K.E."/>
            <person name="St John F.J."/>
            <person name="Vanden Wymelenberg A."/>
            <person name="Sabat G."/>
            <person name="Splinter BonDurant S."/>
            <person name="Syed K."/>
            <person name="Yadav J.S."/>
            <person name="Doddapaneni H."/>
            <person name="Subramanian V."/>
            <person name="Lavin J.L."/>
            <person name="Oguiza J.A."/>
            <person name="Perez G."/>
            <person name="Pisabarro A.G."/>
            <person name="Ramirez L."/>
            <person name="Santoyo F."/>
            <person name="Master E."/>
            <person name="Coutinho P.M."/>
            <person name="Henrissat B."/>
            <person name="Lombard V."/>
            <person name="Magnuson J.K."/>
            <person name="Kuees U."/>
            <person name="Hori C."/>
            <person name="Igarashi K."/>
            <person name="Samejima M."/>
            <person name="Held B.W."/>
            <person name="Barry K.W."/>
            <person name="LaButti K.M."/>
            <person name="Lapidus A."/>
            <person name="Lindquist E.A."/>
            <person name="Lucas S.M."/>
            <person name="Riley R."/>
            <person name="Salamov A.A."/>
            <person name="Hoffmeister D."/>
            <person name="Schwenk D."/>
            <person name="Hadar Y."/>
            <person name="Yarden O."/>
            <person name="de Vries R.P."/>
            <person name="Wiebenga A."/>
            <person name="Stenlid J."/>
            <person name="Eastwood D."/>
            <person name="Grigoriev I.V."/>
            <person name="Berka R.M."/>
            <person name="Blanchette R.A."/>
            <person name="Kersten P."/>
            <person name="Martinez A.T."/>
            <person name="Vicuna R."/>
            <person name="Cullen D."/>
        </authorList>
    </citation>
    <scope>NUCLEOTIDE SEQUENCE [LARGE SCALE GENOMIC DNA]</scope>
    <source>
        <strain evidence="15 16">B</strain>
    </source>
</reference>
<keyword evidence="11 14" id="KW-0503">Monooxygenase</keyword>
<evidence type="ECO:0000256" key="14">
    <source>
        <dbReference type="RuleBase" id="RU000461"/>
    </source>
</evidence>